<organism evidence="2">
    <name type="scientific">marine sediment metagenome</name>
    <dbReference type="NCBI Taxonomy" id="412755"/>
    <lineage>
        <taxon>unclassified sequences</taxon>
        <taxon>metagenomes</taxon>
        <taxon>ecological metagenomes</taxon>
    </lineage>
</organism>
<reference evidence="2" key="1">
    <citation type="journal article" date="2015" name="Nature">
        <title>Complex archaea that bridge the gap between prokaryotes and eukaryotes.</title>
        <authorList>
            <person name="Spang A."/>
            <person name="Saw J.H."/>
            <person name="Jorgensen S.L."/>
            <person name="Zaremba-Niedzwiedzka K."/>
            <person name="Martijn J."/>
            <person name="Lind A.E."/>
            <person name="van Eijk R."/>
            <person name="Schleper C."/>
            <person name="Guy L."/>
            <person name="Ettema T.J."/>
        </authorList>
    </citation>
    <scope>NUCLEOTIDE SEQUENCE</scope>
</reference>
<accession>A0A0F9IPS4</accession>
<keyword evidence="1" id="KW-1133">Transmembrane helix</keyword>
<gene>
    <name evidence="2" type="ORF">LCGC14_1552820</name>
</gene>
<sequence>MKKPDKPQEMNGNAGHLWHFIDYAIEEQNNRMSRLEKRVNQLFFTIIVGLAGVIGTLITLGSVFK</sequence>
<proteinExistence type="predicted"/>
<evidence type="ECO:0000256" key="1">
    <source>
        <dbReference type="SAM" id="Phobius"/>
    </source>
</evidence>
<protein>
    <submittedName>
        <fullName evidence="2">Uncharacterized protein</fullName>
    </submittedName>
</protein>
<keyword evidence="1" id="KW-0812">Transmembrane</keyword>
<comment type="caution">
    <text evidence="2">The sequence shown here is derived from an EMBL/GenBank/DDBJ whole genome shotgun (WGS) entry which is preliminary data.</text>
</comment>
<name>A0A0F9IPS4_9ZZZZ</name>
<dbReference type="AlphaFoldDB" id="A0A0F9IPS4"/>
<feature type="transmembrane region" description="Helical" evidence="1">
    <location>
        <begin position="42"/>
        <end position="64"/>
    </location>
</feature>
<keyword evidence="1" id="KW-0472">Membrane</keyword>
<dbReference type="EMBL" id="LAZR01011890">
    <property type="protein sequence ID" value="KKM55240.1"/>
    <property type="molecule type" value="Genomic_DNA"/>
</dbReference>
<evidence type="ECO:0000313" key="2">
    <source>
        <dbReference type="EMBL" id="KKM55240.1"/>
    </source>
</evidence>